<evidence type="ECO:0000313" key="13">
    <source>
        <dbReference type="EMBL" id="JAS34241.1"/>
    </source>
</evidence>
<dbReference type="Gene3D" id="1.10.630.10">
    <property type="entry name" value="Cytochrome P450"/>
    <property type="match status" value="1"/>
</dbReference>
<evidence type="ECO:0000256" key="6">
    <source>
        <dbReference type="ARBA" id="ARBA00022723"/>
    </source>
</evidence>
<reference evidence="13" key="1">
    <citation type="submission" date="2015-12" db="EMBL/GenBank/DDBJ databases">
        <title>De novo transcriptome assembly of four potential Pierce s Disease insect vectors from Arizona vineyards.</title>
        <authorList>
            <person name="Tassone E.E."/>
        </authorList>
    </citation>
    <scope>NUCLEOTIDE SEQUENCE</scope>
</reference>
<evidence type="ECO:0000256" key="5">
    <source>
        <dbReference type="ARBA" id="ARBA00022617"/>
    </source>
</evidence>
<dbReference type="InterPro" id="IPR050476">
    <property type="entry name" value="Insect_CytP450_Detox"/>
</dbReference>
<gene>
    <name evidence="13" type="ORF">g.3804</name>
</gene>
<evidence type="ECO:0000256" key="10">
    <source>
        <dbReference type="ARBA" id="ARBA00023004"/>
    </source>
</evidence>
<comment type="cofactor">
    <cofactor evidence="1">
        <name>heme</name>
        <dbReference type="ChEBI" id="CHEBI:30413"/>
    </cofactor>
</comment>
<dbReference type="GO" id="GO:0020037">
    <property type="term" value="F:heme binding"/>
    <property type="evidence" value="ECO:0007669"/>
    <property type="project" value="InterPro"/>
</dbReference>
<dbReference type="InterPro" id="IPR001128">
    <property type="entry name" value="Cyt_P450"/>
</dbReference>
<evidence type="ECO:0000256" key="12">
    <source>
        <dbReference type="ARBA" id="ARBA00023136"/>
    </source>
</evidence>
<keyword evidence="8" id="KW-0492">Microsome</keyword>
<protein>
    <recommendedName>
        <fullName evidence="14">Cytochrome P450</fullName>
    </recommendedName>
</protein>
<keyword evidence="10" id="KW-0408">Iron</keyword>
<evidence type="ECO:0000256" key="4">
    <source>
        <dbReference type="ARBA" id="ARBA00010617"/>
    </source>
</evidence>
<evidence type="ECO:0008006" key="14">
    <source>
        <dbReference type="Google" id="ProtNLM"/>
    </source>
</evidence>
<dbReference type="AlphaFoldDB" id="A0A1B6E8I1"/>
<evidence type="ECO:0000256" key="11">
    <source>
        <dbReference type="ARBA" id="ARBA00023033"/>
    </source>
</evidence>
<feature type="non-terminal residue" evidence="13">
    <location>
        <position position="246"/>
    </location>
</feature>
<comment type="similarity">
    <text evidence="4">Belongs to the cytochrome P450 family.</text>
</comment>
<sequence>GNTKDQFFMTRNISETYRELYEALNGHKYGGFFLGMNPALMIRDPDLINKVVVQDFAHFSERGFIRSRGDDDLDSNLFTIDGEKWTYMKRKLMPLFSSAKLKMMFEIICGCGENTVKRIGDEVQSGGDLDSYAVVSVFANDIIANLSFGVDDCFDPQKFRCMVSKMMNPSRTQLFRVIFLILMPKVAQKLGFKNIPKHIDDYFSGLVKKAMAFRENNRVQRNDFLQLLINLRNKELAMLKRQGADS</sequence>
<dbReference type="EMBL" id="GEDC01003057">
    <property type="protein sequence ID" value="JAS34241.1"/>
    <property type="molecule type" value="Transcribed_RNA"/>
</dbReference>
<dbReference type="SUPFAM" id="SSF48264">
    <property type="entry name" value="Cytochrome P450"/>
    <property type="match status" value="1"/>
</dbReference>
<dbReference type="GO" id="GO:0016705">
    <property type="term" value="F:oxidoreductase activity, acting on paired donors, with incorporation or reduction of molecular oxygen"/>
    <property type="evidence" value="ECO:0007669"/>
    <property type="project" value="InterPro"/>
</dbReference>
<dbReference type="PANTHER" id="PTHR24292">
    <property type="entry name" value="CYTOCHROME P450"/>
    <property type="match status" value="1"/>
</dbReference>
<comment type="subcellular location">
    <subcellularLocation>
        <location evidence="3">Endoplasmic reticulum membrane</location>
        <topology evidence="3">Peripheral membrane protein</topology>
    </subcellularLocation>
    <subcellularLocation>
        <location evidence="2">Microsome membrane</location>
        <topology evidence="2">Peripheral membrane protein</topology>
    </subcellularLocation>
</comment>
<organism evidence="13">
    <name type="scientific">Clastoptera arizonana</name>
    <name type="common">Arizona spittle bug</name>
    <dbReference type="NCBI Taxonomy" id="38151"/>
    <lineage>
        <taxon>Eukaryota</taxon>
        <taxon>Metazoa</taxon>
        <taxon>Ecdysozoa</taxon>
        <taxon>Arthropoda</taxon>
        <taxon>Hexapoda</taxon>
        <taxon>Insecta</taxon>
        <taxon>Pterygota</taxon>
        <taxon>Neoptera</taxon>
        <taxon>Paraneoptera</taxon>
        <taxon>Hemiptera</taxon>
        <taxon>Auchenorrhyncha</taxon>
        <taxon>Cercopoidea</taxon>
        <taxon>Clastopteridae</taxon>
        <taxon>Clastoptera</taxon>
    </lineage>
</organism>
<evidence type="ECO:0000256" key="7">
    <source>
        <dbReference type="ARBA" id="ARBA00022824"/>
    </source>
</evidence>
<keyword evidence="6" id="KW-0479">Metal-binding</keyword>
<name>A0A1B6E8I1_9HEMI</name>
<evidence type="ECO:0000256" key="8">
    <source>
        <dbReference type="ARBA" id="ARBA00022848"/>
    </source>
</evidence>
<evidence type="ECO:0000256" key="2">
    <source>
        <dbReference type="ARBA" id="ARBA00004174"/>
    </source>
</evidence>
<keyword evidence="5" id="KW-0349">Heme</keyword>
<evidence type="ECO:0000256" key="9">
    <source>
        <dbReference type="ARBA" id="ARBA00023002"/>
    </source>
</evidence>
<keyword evidence="12" id="KW-0472">Membrane</keyword>
<evidence type="ECO:0000256" key="3">
    <source>
        <dbReference type="ARBA" id="ARBA00004406"/>
    </source>
</evidence>
<dbReference type="GO" id="GO:0004497">
    <property type="term" value="F:monooxygenase activity"/>
    <property type="evidence" value="ECO:0007669"/>
    <property type="project" value="UniProtKB-KW"/>
</dbReference>
<dbReference type="GO" id="GO:0005789">
    <property type="term" value="C:endoplasmic reticulum membrane"/>
    <property type="evidence" value="ECO:0007669"/>
    <property type="project" value="UniProtKB-SubCell"/>
</dbReference>
<keyword evidence="9" id="KW-0560">Oxidoreductase</keyword>
<keyword evidence="11" id="KW-0503">Monooxygenase</keyword>
<evidence type="ECO:0000256" key="1">
    <source>
        <dbReference type="ARBA" id="ARBA00001971"/>
    </source>
</evidence>
<keyword evidence="7" id="KW-0256">Endoplasmic reticulum</keyword>
<proteinExistence type="inferred from homology"/>
<feature type="non-terminal residue" evidence="13">
    <location>
        <position position="1"/>
    </location>
</feature>
<accession>A0A1B6E8I1</accession>
<dbReference type="PANTHER" id="PTHR24292:SF54">
    <property type="entry name" value="CYP9F3-RELATED"/>
    <property type="match status" value="1"/>
</dbReference>
<dbReference type="GO" id="GO:0005506">
    <property type="term" value="F:iron ion binding"/>
    <property type="evidence" value="ECO:0007669"/>
    <property type="project" value="InterPro"/>
</dbReference>
<dbReference type="InterPro" id="IPR036396">
    <property type="entry name" value="Cyt_P450_sf"/>
</dbReference>
<dbReference type="Pfam" id="PF00067">
    <property type="entry name" value="p450"/>
    <property type="match status" value="1"/>
</dbReference>